<dbReference type="SUPFAM" id="SSF52540">
    <property type="entry name" value="P-loop containing nucleoside triphosphate hydrolases"/>
    <property type="match status" value="1"/>
</dbReference>
<evidence type="ECO:0000313" key="9">
    <source>
        <dbReference type="EMBL" id="OMJ73454.1"/>
    </source>
</evidence>
<dbReference type="GO" id="GO:0007018">
    <property type="term" value="P:microtubule-based movement"/>
    <property type="evidence" value="ECO:0007669"/>
    <property type="project" value="InterPro"/>
</dbReference>
<comment type="caution">
    <text evidence="9">The sequence shown here is derived from an EMBL/GenBank/DDBJ whole genome shotgun (WGS) entry which is preliminary data.</text>
</comment>
<gene>
    <name evidence="9" type="ORF">SteCoe_27847</name>
</gene>
<protein>
    <recommendedName>
        <fullName evidence="6">Kinesin-like protein</fullName>
    </recommendedName>
</protein>
<organism evidence="9 10">
    <name type="scientific">Stentor coeruleus</name>
    <dbReference type="NCBI Taxonomy" id="5963"/>
    <lineage>
        <taxon>Eukaryota</taxon>
        <taxon>Sar</taxon>
        <taxon>Alveolata</taxon>
        <taxon>Ciliophora</taxon>
        <taxon>Postciliodesmatophora</taxon>
        <taxon>Heterotrichea</taxon>
        <taxon>Heterotrichida</taxon>
        <taxon>Stentoridae</taxon>
        <taxon>Stentor</taxon>
    </lineage>
</organism>
<dbReference type="GO" id="GO:0005874">
    <property type="term" value="C:microtubule"/>
    <property type="evidence" value="ECO:0007669"/>
    <property type="project" value="UniProtKB-KW"/>
</dbReference>
<evidence type="ECO:0000256" key="4">
    <source>
        <dbReference type="ARBA" id="ARBA00023175"/>
    </source>
</evidence>
<dbReference type="AlphaFoldDB" id="A0A1R2B9L0"/>
<dbReference type="InterPro" id="IPR027640">
    <property type="entry name" value="Kinesin-like_fam"/>
</dbReference>
<dbReference type="InterPro" id="IPR027417">
    <property type="entry name" value="P-loop_NTPase"/>
</dbReference>
<keyword evidence="1 5" id="KW-0547">Nucleotide-binding</keyword>
<dbReference type="Gene3D" id="3.40.850.10">
    <property type="entry name" value="Kinesin motor domain"/>
    <property type="match status" value="1"/>
</dbReference>
<keyword evidence="6" id="KW-0493">Microtubule</keyword>
<proteinExistence type="inferred from homology"/>
<keyword evidence="10" id="KW-1185">Reference proteome</keyword>
<sequence>MAEEDSGPSNIRVICRFRPINDKEKTLFADKQVCEFPNDRHTVIINPQSDSAGPLNFIFDYVFSPSSRQEDVYNISAKPTVEAVMQGFNGTVFAYGQTSSGKTFTMTGSDITDPEYMGIIPRMVSTVFNQIETSDAKIEFQVKVGYCEIYLEKIKDLLDTSKNNLKVHEDRTRGVFIADLTEEYVSSDEEVYQLMKIGSDNREVGYTNMNAGSSRSHSIFILTVTQTNSIDYSAKTGKLYLVDLAGSEKVGKTGAAGKRLEEAKNINKSLTMLGNVITALTDGKSSHVPYRDSKLTRVLQDSLGGNSKTSLIVTCSPSPFNESETISTLRFGVRAKSIKNKPKVNREYTINELKLMLAQAKEEISKKDRIIASIKKTMENSGLAVIDEKQLKSIDDEDDVSPQGESDAKNSEVYAELIIEIEDLRQKLSEETRIKDKHKLHEDLLTQEKEQILKGNEFLYKQISDLQNRQSQTLEQLREKDDIIEKLTVENDYLKQELNQEIDKKLTLESQLSEKEAELSNLSRNITKRLTEEKWILEEKLSTEIDKNKQLISEIDRLEKDIVKKLKDKTKIKLIEESHKQEKERWMNEKKTLINELNLKGKKNADLQLMIDVSEEKYRALENTMSDGEKTLKRRSDALEKNLERLSLMYHQLVTQKSMLKVDKQICDRKIARLTEKSTSNDKQINDLSEKISILERENISLLDQTVKLELKIRLIQGTIASNTRIKKVIRGGGDNTLFKAPFNRRANSAISESRQEDENYDD</sequence>
<dbReference type="PROSITE" id="PS50067">
    <property type="entry name" value="KINESIN_MOTOR_2"/>
    <property type="match status" value="1"/>
</dbReference>
<dbReference type="EMBL" id="MPUH01000820">
    <property type="protein sequence ID" value="OMJ73454.1"/>
    <property type="molecule type" value="Genomic_DNA"/>
</dbReference>
<evidence type="ECO:0000256" key="3">
    <source>
        <dbReference type="ARBA" id="ARBA00023054"/>
    </source>
</evidence>
<dbReference type="GO" id="GO:0005524">
    <property type="term" value="F:ATP binding"/>
    <property type="evidence" value="ECO:0007669"/>
    <property type="project" value="UniProtKB-UniRule"/>
</dbReference>
<evidence type="ECO:0000256" key="2">
    <source>
        <dbReference type="ARBA" id="ARBA00022840"/>
    </source>
</evidence>
<dbReference type="GO" id="GO:0008017">
    <property type="term" value="F:microtubule binding"/>
    <property type="evidence" value="ECO:0007669"/>
    <property type="project" value="InterPro"/>
</dbReference>
<dbReference type="PRINTS" id="PR00380">
    <property type="entry name" value="KINESINHEAVY"/>
</dbReference>
<dbReference type="CDD" id="cd01369">
    <property type="entry name" value="KISc_KHC_KIF5"/>
    <property type="match status" value="1"/>
</dbReference>
<feature type="coiled-coil region" evidence="7">
    <location>
        <begin position="350"/>
        <end position="377"/>
    </location>
</feature>
<evidence type="ECO:0000256" key="5">
    <source>
        <dbReference type="PROSITE-ProRule" id="PRU00283"/>
    </source>
</evidence>
<dbReference type="InterPro" id="IPR001752">
    <property type="entry name" value="Kinesin_motor_dom"/>
</dbReference>
<dbReference type="GO" id="GO:0003777">
    <property type="term" value="F:microtubule motor activity"/>
    <property type="evidence" value="ECO:0007669"/>
    <property type="project" value="InterPro"/>
</dbReference>
<dbReference type="PROSITE" id="PS00411">
    <property type="entry name" value="KINESIN_MOTOR_1"/>
    <property type="match status" value="1"/>
</dbReference>
<keyword evidence="3 7" id="KW-0175">Coiled coil</keyword>
<comment type="similarity">
    <text evidence="5 6">Belongs to the TRAFAC class myosin-kinesin ATPase superfamily. Kinesin family.</text>
</comment>
<evidence type="ECO:0000259" key="8">
    <source>
        <dbReference type="PROSITE" id="PS50067"/>
    </source>
</evidence>
<keyword evidence="2 5" id="KW-0067">ATP-binding</keyword>
<dbReference type="InterPro" id="IPR036961">
    <property type="entry name" value="Kinesin_motor_dom_sf"/>
</dbReference>
<evidence type="ECO:0000256" key="1">
    <source>
        <dbReference type="ARBA" id="ARBA00022741"/>
    </source>
</evidence>
<feature type="binding site" evidence="5">
    <location>
        <begin position="96"/>
        <end position="103"/>
    </location>
    <ligand>
        <name>ATP</name>
        <dbReference type="ChEBI" id="CHEBI:30616"/>
    </ligand>
</feature>
<evidence type="ECO:0000313" key="10">
    <source>
        <dbReference type="Proteomes" id="UP000187209"/>
    </source>
</evidence>
<name>A0A1R2B9L0_9CILI</name>
<evidence type="ECO:0000256" key="6">
    <source>
        <dbReference type="RuleBase" id="RU000394"/>
    </source>
</evidence>
<keyword evidence="4 5" id="KW-0505">Motor protein</keyword>
<feature type="coiled-coil region" evidence="7">
    <location>
        <begin position="460"/>
        <end position="649"/>
    </location>
</feature>
<accession>A0A1R2B9L0</accession>
<feature type="domain" description="Kinesin motor" evidence="8">
    <location>
        <begin position="10"/>
        <end position="338"/>
    </location>
</feature>
<dbReference type="FunFam" id="3.40.850.10:FF:000082">
    <property type="entry name" value="OSM3-like kinesin"/>
    <property type="match status" value="1"/>
</dbReference>
<dbReference type="PANTHER" id="PTHR47968:SF75">
    <property type="entry name" value="CENTROMERE-ASSOCIATED PROTEIN E"/>
    <property type="match status" value="1"/>
</dbReference>
<dbReference type="OrthoDB" id="3176171at2759"/>
<dbReference type="Pfam" id="PF00225">
    <property type="entry name" value="Kinesin"/>
    <property type="match status" value="1"/>
</dbReference>
<reference evidence="9 10" key="1">
    <citation type="submission" date="2016-11" db="EMBL/GenBank/DDBJ databases">
        <title>The macronuclear genome of Stentor coeruleus: a giant cell with tiny introns.</title>
        <authorList>
            <person name="Slabodnick M."/>
            <person name="Ruby J.G."/>
            <person name="Reiff S.B."/>
            <person name="Swart E.C."/>
            <person name="Gosai S."/>
            <person name="Prabakaran S."/>
            <person name="Witkowska E."/>
            <person name="Larue G.E."/>
            <person name="Fisher S."/>
            <person name="Freeman R.M."/>
            <person name="Gunawardena J."/>
            <person name="Chu W."/>
            <person name="Stover N.A."/>
            <person name="Gregory B.D."/>
            <person name="Nowacki M."/>
            <person name="Derisi J."/>
            <person name="Roy S.W."/>
            <person name="Marshall W.F."/>
            <person name="Sood P."/>
        </authorList>
    </citation>
    <scope>NUCLEOTIDE SEQUENCE [LARGE SCALE GENOMIC DNA]</scope>
    <source>
        <strain evidence="9">WM001</strain>
    </source>
</reference>
<evidence type="ECO:0000256" key="7">
    <source>
        <dbReference type="SAM" id="Coils"/>
    </source>
</evidence>
<dbReference type="Proteomes" id="UP000187209">
    <property type="component" value="Unassembled WGS sequence"/>
</dbReference>
<dbReference type="SMART" id="SM00129">
    <property type="entry name" value="KISc"/>
    <property type="match status" value="1"/>
</dbReference>
<dbReference type="InterPro" id="IPR019821">
    <property type="entry name" value="Kinesin_motor_CS"/>
</dbReference>
<dbReference type="PANTHER" id="PTHR47968">
    <property type="entry name" value="CENTROMERE PROTEIN E"/>
    <property type="match status" value="1"/>
</dbReference>